<keyword evidence="3" id="KW-0805">Transcription regulation</keyword>
<comment type="caution">
    <text evidence="10">The sequence shown here is derived from an EMBL/GenBank/DDBJ whole genome shotgun (WGS) entry which is preliminary data.</text>
</comment>
<dbReference type="EMBL" id="MVGT01000754">
    <property type="protein sequence ID" value="OVA15537.1"/>
    <property type="molecule type" value="Genomic_DNA"/>
</dbReference>
<dbReference type="GO" id="GO:0006355">
    <property type="term" value="P:regulation of DNA-templated transcription"/>
    <property type="evidence" value="ECO:0007669"/>
    <property type="project" value="UniProtKB-ARBA"/>
</dbReference>
<feature type="compositionally biased region" description="Basic and acidic residues" evidence="8">
    <location>
        <begin position="367"/>
        <end position="377"/>
    </location>
</feature>
<evidence type="ECO:0000256" key="3">
    <source>
        <dbReference type="ARBA" id="ARBA00023015"/>
    </source>
</evidence>
<dbReference type="InterPro" id="IPR001005">
    <property type="entry name" value="SANT/Myb"/>
</dbReference>
<protein>
    <submittedName>
        <fullName evidence="10">Myb-like domain</fullName>
    </submittedName>
</protein>
<dbReference type="PROSITE" id="PS50090">
    <property type="entry name" value="MYB_LIKE"/>
    <property type="match status" value="1"/>
</dbReference>
<evidence type="ECO:0000313" key="10">
    <source>
        <dbReference type="EMBL" id="OVA15537.1"/>
    </source>
</evidence>
<accession>A0A200QYG5</accession>
<feature type="region of interest" description="Disordered" evidence="8">
    <location>
        <begin position="468"/>
        <end position="512"/>
    </location>
</feature>
<reference evidence="10 11" key="1">
    <citation type="journal article" date="2017" name="Mol. Plant">
        <title>The Genome of Medicinal Plant Macleaya cordata Provides New Insights into Benzylisoquinoline Alkaloids Metabolism.</title>
        <authorList>
            <person name="Liu X."/>
            <person name="Liu Y."/>
            <person name="Huang P."/>
            <person name="Ma Y."/>
            <person name="Qing Z."/>
            <person name="Tang Q."/>
            <person name="Cao H."/>
            <person name="Cheng P."/>
            <person name="Zheng Y."/>
            <person name="Yuan Z."/>
            <person name="Zhou Y."/>
            <person name="Liu J."/>
            <person name="Tang Z."/>
            <person name="Zhuo Y."/>
            <person name="Zhang Y."/>
            <person name="Yu L."/>
            <person name="Huang J."/>
            <person name="Yang P."/>
            <person name="Peng Q."/>
            <person name="Zhang J."/>
            <person name="Jiang W."/>
            <person name="Zhang Z."/>
            <person name="Lin K."/>
            <person name="Ro D.K."/>
            <person name="Chen X."/>
            <person name="Xiong X."/>
            <person name="Shang Y."/>
            <person name="Huang S."/>
            <person name="Zeng J."/>
        </authorList>
    </citation>
    <scope>NUCLEOTIDE SEQUENCE [LARGE SCALE GENOMIC DNA]</scope>
    <source>
        <strain evidence="11">cv. BLH2017</strain>
        <tissue evidence="10">Root</tissue>
    </source>
</reference>
<keyword evidence="4" id="KW-0238">DNA-binding</keyword>
<feature type="compositionally biased region" description="Polar residues" evidence="8">
    <location>
        <begin position="278"/>
        <end position="306"/>
    </location>
</feature>
<dbReference type="Pfam" id="PF13837">
    <property type="entry name" value="Myb_DNA-bind_4"/>
    <property type="match status" value="1"/>
</dbReference>
<proteinExistence type="predicted"/>
<dbReference type="InterPro" id="IPR044822">
    <property type="entry name" value="Myb_DNA-bind_4"/>
</dbReference>
<dbReference type="PANTHER" id="PTHR21654:SF61">
    <property type="entry name" value="TRIHELIX TRANSCRIPTION FACTOR GTL2"/>
    <property type="match status" value="1"/>
</dbReference>
<dbReference type="FunCoup" id="A0A200QYG5">
    <property type="interactions" value="37"/>
</dbReference>
<dbReference type="GO" id="GO:0005634">
    <property type="term" value="C:nucleus"/>
    <property type="evidence" value="ECO:0007669"/>
    <property type="project" value="UniProtKB-SubCell"/>
</dbReference>
<keyword evidence="11" id="KW-1185">Reference proteome</keyword>
<dbReference type="Proteomes" id="UP000195402">
    <property type="component" value="Unassembled WGS sequence"/>
</dbReference>
<evidence type="ECO:0000256" key="4">
    <source>
        <dbReference type="ARBA" id="ARBA00023125"/>
    </source>
</evidence>
<dbReference type="GO" id="GO:0003677">
    <property type="term" value="F:DNA binding"/>
    <property type="evidence" value="ECO:0007669"/>
    <property type="project" value="UniProtKB-KW"/>
</dbReference>
<keyword evidence="2" id="KW-0677">Repeat</keyword>
<gene>
    <name evidence="10" type="ORF">BVC80_9035g68</name>
</gene>
<feature type="compositionally biased region" description="Polar residues" evidence="8">
    <location>
        <begin position="355"/>
        <end position="366"/>
    </location>
</feature>
<evidence type="ECO:0000256" key="1">
    <source>
        <dbReference type="ARBA" id="ARBA00004123"/>
    </source>
</evidence>
<feature type="region of interest" description="Disordered" evidence="8">
    <location>
        <begin position="103"/>
        <end position="122"/>
    </location>
</feature>
<feature type="compositionally biased region" description="Polar residues" evidence="8">
    <location>
        <begin position="313"/>
        <end position="347"/>
    </location>
</feature>
<evidence type="ECO:0000256" key="7">
    <source>
        <dbReference type="SAM" id="Coils"/>
    </source>
</evidence>
<name>A0A200QYG5_MACCD</name>
<keyword evidence="6" id="KW-0539">Nucleus</keyword>
<sequence>MSLHHPSPASLMSHNSLIKYSNLIFFINCIDNHQHIYMITKKKKIIKKGKLAELGYKRSAEKCKEKFEEMNQLYCNDSTSNYSKNYRSFSELEALFEDKNPKTTSADEKMQVRTTDGGDQNKMGLNLEQENSGNETCLENPYVENQSMVKKQHRRKRKRYHKLELLKGLCEEIVNKIMVQQEELHKKLLQDMERKEEERVAREEAWKKKEMDRINKEIEIRAQEQAIACDRETTIIEFLKKFTSSNNPSQYQDLALKTDQDTTKTLPQNPNPPSSPSIFRSENSNSLSRVPTQNNPKLPTSSTVPTATKKPVSCTTQNNAKVPNSSHLDLACQNPSSLTTTQNNPDVTSSSSTTPLTVPQNPSSSSNDREENGKRWPRDEVYSLINLRCNLCSSGDDKESTKVPLWERISQGMLELGYKRSAKKCKEKWENINKYFRKTKDTNKKRSLDSKTCPYFHQLNSLYNQGRLILPSEGPENHSAGSTENHPESPETRVSGGFSDQAMVHANEGERNNIIQVSPLEFEY</sequence>
<dbReference type="PANTHER" id="PTHR21654">
    <property type="entry name" value="FI21293P1"/>
    <property type="match status" value="1"/>
</dbReference>
<keyword evidence="5" id="KW-0804">Transcription</keyword>
<feature type="coiled-coil region" evidence="7">
    <location>
        <begin position="178"/>
        <end position="205"/>
    </location>
</feature>
<dbReference type="Gene3D" id="1.10.10.60">
    <property type="entry name" value="Homeodomain-like"/>
    <property type="match status" value="1"/>
</dbReference>
<organism evidence="10 11">
    <name type="scientific">Macleaya cordata</name>
    <name type="common">Five-seeded plume-poppy</name>
    <name type="synonym">Bocconia cordata</name>
    <dbReference type="NCBI Taxonomy" id="56857"/>
    <lineage>
        <taxon>Eukaryota</taxon>
        <taxon>Viridiplantae</taxon>
        <taxon>Streptophyta</taxon>
        <taxon>Embryophyta</taxon>
        <taxon>Tracheophyta</taxon>
        <taxon>Spermatophyta</taxon>
        <taxon>Magnoliopsida</taxon>
        <taxon>Ranunculales</taxon>
        <taxon>Papaveraceae</taxon>
        <taxon>Papaveroideae</taxon>
        <taxon>Macleaya</taxon>
    </lineage>
</organism>
<evidence type="ECO:0000256" key="5">
    <source>
        <dbReference type="ARBA" id="ARBA00023163"/>
    </source>
</evidence>
<dbReference type="AlphaFoldDB" id="A0A200QYG5"/>
<dbReference type="OrthoDB" id="691673at2759"/>
<evidence type="ECO:0000313" key="11">
    <source>
        <dbReference type="Proteomes" id="UP000195402"/>
    </source>
</evidence>
<keyword evidence="7" id="KW-0175">Coiled coil</keyword>
<evidence type="ECO:0000256" key="8">
    <source>
        <dbReference type="SAM" id="MobiDB-lite"/>
    </source>
</evidence>
<dbReference type="OMA" id="IDPWTND"/>
<comment type="subcellular location">
    <subcellularLocation>
        <location evidence="1">Nucleus</location>
    </subcellularLocation>
</comment>
<dbReference type="CDD" id="cd12203">
    <property type="entry name" value="GT1"/>
    <property type="match status" value="1"/>
</dbReference>
<dbReference type="InParanoid" id="A0A200QYG5"/>
<dbReference type="FunFam" id="1.10.10.60:FF:000061">
    <property type="entry name" value="Trihelix transcription factor GT-2"/>
    <property type="match status" value="1"/>
</dbReference>
<evidence type="ECO:0000256" key="2">
    <source>
        <dbReference type="ARBA" id="ARBA00022737"/>
    </source>
</evidence>
<dbReference type="STRING" id="56857.A0A200QYG5"/>
<feature type="region of interest" description="Disordered" evidence="8">
    <location>
        <begin position="262"/>
        <end position="377"/>
    </location>
</feature>
<evidence type="ECO:0000259" key="9">
    <source>
        <dbReference type="PROSITE" id="PS50090"/>
    </source>
</evidence>
<evidence type="ECO:0000256" key="6">
    <source>
        <dbReference type="ARBA" id="ARBA00023242"/>
    </source>
</evidence>
<feature type="domain" description="Myb-like" evidence="9">
    <location>
        <begin position="368"/>
        <end position="433"/>
    </location>
</feature>